<keyword evidence="5 7" id="KW-0733">Signal recognition particle</keyword>
<proteinExistence type="inferred from homology"/>
<dbReference type="AlphaFoldDB" id="A0AA40F398"/>
<comment type="caution">
    <text evidence="9">The sequence shown here is derived from an EMBL/GenBank/DDBJ whole genome shotgun (WGS) entry which is preliminary data.</text>
</comment>
<dbReference type="GO" id="GO:0030942">
    <property type="term" value="F:endoplasmic reticulum signal peptide binding"/>
    <property type="evidence" value="ECO:0007669"/>
    <property type="project" value="UniProtKB-UniRule"/>
</dbReference>
<dbReference type="Gene3D" id="3.30.720.10">
    <property type="entry name" value="Signal recognition particle alu RNA binding heterodimer, srp9/1"/>
    <property type="match status" value="1"/>
</dbReference>
<organism evidence="9 10">
    <name type="scientific">Schizothecium vesticola</name>
    <dbReference type="NCBI Taxonomy" id="314040"/>
    <lineage>
        <taxon>Eukaryota</taxon>
        <taxon>Fungi</taxon>
        <taxon>Dikarya</taxon>
        <taxon>Ascomycota</taxon>
        <taxon>Pezizomycotina</taxon>
        <taxon>Sordariomycetes</taxon>
        <taxon>Sordariomycetidae</taxon>
        <taxon>Sordariales</taxon>
        <taxon>Schizotheciaceae</taxon>
        <taxon>Schizothecium</taxon>
    </lineage>
</organism>
<evidence type="ECO:0000256" key="8">
    <source>
        <dbReference type="SAM" id="MobiDB-lite"/>
    </source>
</evidence>
<reference evidence="9" key="1">
    <citation type="submission" date="2023-06" db="EMBL/GenBank/DDBJ databases">
        <title>Genome-scale phylogeny and comparative genomics of the fungal order Sordariales.</title>
        <authorList>
            <consortium name="Lawrence Berkeley National Laboratory"/>
            <person name="Hensen N."/>
            <person name="Bonometti L."/>
            <person name="Westerberg I."/>
            <person name="Brannstrom I.O."/>
            <person name="Guillou S."/>
            <person name="Cros-Aarteil S."/>
            <person name="Calhoun S."/>
            <person name="Haridas S."/>
            <person name="Kuo A."/>
            <person name="Mondo S."/>
            <person name="Pangilinan J."/>
            <person name="Riley R."/>
            <person name="LaButti K."/>
            <person name="Andreopoulos B."/>
            <person name="Lipzen A."/>
            <person name="Chen C."/>
            <person name="Yanf M."/>
            <person name="Daum C."/>
            <person name="Ng V."/>
            <person name="Clum A."/>
            <person name="Steindorff A."/>
            <person name="Ohm R."/>
            <person name="Martin F."/>
            <person name="Silar P."/>
            <person name="Natvig D."/>
            <person name="Lalanne C."/>
            <person name="Gautier V."/>
            <person name="Ament-velasquez S.L."/>
            <person name="Kruys A."/>
            <person name="Hutchinson M.I."/>
            <person name="Powell A.J."/>
            <person name="Barry K."/>
            <person name="Miller A.N."/>
            <person name="Grigoriev I.V."/>
            <person name="Debuchy R."/>
            <person name="Gladieux P."/>
            <person name="Thoren M.H."/>
            <person name="Johannesson H."/>
        </authorList>
    </citation>
    <scope>NUCLEOTIDE SEQUENCE</scope>
    <source>
        <strain evidence="9">SMH3187-1</strain>
    </source>
</reference>
<name>A0AA40F398_9PEZI</name>
<protein>
    <recommendedName>
        <fullName evidence="7">Signal recognition particle subunit SRP14</fullName>
    </recommendedName>
    <alternativeName>
        <fullName evidence="7">Signal recognition particle 14 kDa protein</fullName>
    </alternativeName>
</protein>
<sequence length="125" mass="13434">MGLLSQDEFFTNLTSLFSARKGSDHGAIFLSQKRYSHGTTTTPSDLLPPSPSPAPLLIHATNGKSGEKKSEKIKISTLVSPDDLEAFYARYADVCKTGMAALKPRDRTKRRKGKGKAGKKGVGPA</sequence>
<keyword evidence="10" id="KW-1185">Reference proteome</keyword>
<feature type="region of interest" description="Disordered" evidence="8">
    <location>
        <begin position="101"/>
        <end position="125"/>
    </location>
</feature>
<dbReference type="Proteomes" id="UP001172155">
    <property type="component" value="Unassembled WGS sequence"/>
</dbReference>
<accession>A0AA40F398</accession>
<comment type="subunit">
    <text evidence="7">Component of a fungal signal recognition particle (SRP) complex that consists of a 7SL RNA molecule (scR1) and at least six protein subunits: SRP72, SRP68, SRP54, SEC65, SRP21 and SRP14.</text>
</comment>
<feature type="region of interest" description="Disordered" evidence="8">
    <location>
        <begin position="36"/>
        <end position="55"/>
    </location>
</feature>
<dbReference type="GO" id="GO:0005786">
    <property type="term" value="C:signal recognition particle, endoplasmic reticulum targeting"/>
    <property type="evidence" value="ECO:0007669"/>
    <property type="project" value="UniProtKB-UniRule"/>
</dbReference>
<dbReference type="GO" id="GO:0006614">
    <property type="term" value="P:SRP-dependent cotranslational protein targeting to membrane"/>
    <property type="evidence" value="ECO:0007669"/>
    <property type="project" value="UniProtKB-UniRule"/>
</dbReference>
<dbReference type="InterPro" id="IPR009018">
    <property type="entry name" value="Signal_recog_particle_SRP9/14"/>
</dbReference>
<dbReference type="InterPro" id="IPR003210">
    <property type="entry name" value="Signal_recog_particle_SRP14"/>
</dbReference>
<keyword evidence="3 7" id="KW-0963">Cytoplasm</keyword>
<dbReference type="PANTHER" id="PTHR12013">
    <property type="entry name" value="SIGNAL RECOGNITION PARTICLE 14 KD PROTEIN"/>
    <property type="match status" value="1"/>
</dbReference>
<feature type="compositionally biased region" description="Basic residues" evidence="8">
    <location>
        <begin position="106"/>
        <end position="119"/>
    </location>
</feature>
<dbReference type="Pfam" id="PF02290">
    <property type="entry name" value="SRP14"/>
    <property type="match status" value="1"/>
</dbReference>
<evidence type="ECO:0000256" key="3">
    <source>
        <dbReference type="ARBA" id="ARBA00022490"/>
    </source>
</evidence>
<dbReference type="GO" id="GO:0008312">
    <property type="term" value="F:7S RNA binding"/>
    <property type="evidence" value="ECO:0007669"/>
    <property type="project" value="UniProtKB-UniRule"/>
</dbReference>
<dbReference type="SUPFAM" id="SSF54762">
    <property type="entry name" value="Signal recognition particle alu RNA binding heterodimer, SRP9/14"/>
    <property type="match status" value="1"/>
</dbReference>
<evidence type="ECO:0000313" key="10">
    <source>
        <dbReference type="Proteomes" id="UP001172155"/>
    </source>
</evidence>
<keyword evidence="4 7" id="KW-0694">RNA-binding</keyword>
<evidence type="ECO:0000256" key="6">
    <source>
        <dbReference type="ARBA" id="ARBA00023274"/>
    </source>
</evidence>
<evidence type="ECO:0000313" key="9">
    <source>
        <dbReference type="EMBL" id="KAK0750430.1"/>
    </source>
</evidence>
<comment type="function">
    <text evidence="7">Component of the signal recognition particle (SRP) complex, a ribonucleoprotein complex that mediates the cotranslational targeting of secretory and membrane proteins to the endoplasmic reticulum (ER).</text>
</comment>
<evidence type="ECO:0000256" key="7">
    <source>
        <dbReference type="RuleBase" id="RU368100"/>
    </source>
</evidence>
<gene>
    <name evidence="9" type="ORF">B0T18DRAFT_408854</name>
</gene>
<comment type="subcellular location">
    <subcellularLocation>
        <location evidence="1 7">Cytoplasm</location>
    </subcellularLocation>
</comment>
<comment type="similarity">
    <text evidence="2 7">Belongs to the SRP14 family.</text>
</comment>
<dbReference type="EMBL" id="JAUKUD010000003">
    <property type="protein sequence ID" value="KAK0750430.1"/>
    <property type="molecule type" value="Genomic_DNA"/>
</dbReference>
<evidence type="ECO:0000256" key="4">
    <source>
        <dbReference type="ARBA" id="ARBA00022884"/>
    </source>
</evidence>
<evidence type="ECO:0000256" key="2">
    <source>
        <dbReference type="ARBA" id="ARBA00010349"/>
    </source>
</evidence>
<evidence type="ECO:0000256" key="5">
    <source>
        <dbReference type="ARBA" id="ARBA00023135"/>
    </source>
</evidence>
<keyword evidence="6 7" id="KW-0687">Ribonucleoprotein</keyword>
<evidence type="ECO:0000256" key="1">
    <source>
        <dbReference type="ARBA" id="ARBA00004496"/>
    </source>
</evidence>